<evidence type="ECO:0000313" key="1">
    <source>
        <dbReference type="EMBL" id="MXQ14669.1"/>
    </source>
</evidence>
<dbReference type="OrthoDB" id="5244773at2"/>
<protein>
    <submittedName>
        <fullName evidence="1">Uncharacterized protein</fullName>
    </submittedName>
</protein>
<organism evidence="1 2">
    <name type="scientific">Microvirga makkahensis</name>
    <dbReference type="NCBI Taxonomy" id="1128670"/>
    <lineage>
        <taxon>Bacteria</taxon>
        <taxon>Pseudomonadati</taxon>
        <taxon>Pseudomonadota</taxon>
        <taxon>Alphaproteobacteria</taxon>
        <taxon>Hyphomicrobiales</taxon>
        <taxon>Methylobacteriaceae</taxon>
        <taxon>Microvirga</taxon>
    </lineage>
</organism>
<comment type="caution">
    <text evidence="1">The sequence shown here is derived from an EMBL/GenBank/DDBJ whole genome shotgun (WGS) entry which is preliminary data.</text>
</comment>
<dbReference type="EMBL" id="WURB01000042">
    <property type="protein sequence ID" value="MXQ14669.1"/>
    <property type="molecule type" value="Genomic_DNA"/>
</dbReference>
<gene>
    <name evidence="1" type="ORF">GR328_25120</name>
</gene>
<evidence type="ECO:0000313" key="2">
    <source>
        <dbReference type="Proteomes" id="UP000436483"/>
    </source>
</evidence>
<dbReference type="Proteomes" id="UP000436483">
    <property type="component" value="Unassembled WGS sequence"/>
</dbReference>
<sequence>MADQNERQSEQLERQYKVRQVTNIQASWTEQGRGEGGKFTVQLILDNGVEEYILQPAADDLEPMLRLFGLSDHTTFDLERKVLMFSNLKTK</sequence>
<reference evidence="1 2" key="1">
    <citation type="submission" date="2019-12" db="EMBL/GenBank/DDBJ databases">
        <authorList>
            <person name="Yuan C.-G."/>
        </authorList>
    </citation>
    <scope>NUCLEOTIDE SEQUENCE [LARGE SCALE GENOMIC DNA]</scope>
    <source>
        <strain evidence="1 2">KCTC 23863</strain>
    </source>
</reference>
<keyword evidence="2" id="KW-1185">Reference proteome</keyword>
<reference evidence="1 2" key="2">
    <citation type="submission" date="2020-01" db="EMBL/GenBank/DDBJ databases">
        <title>Microvirga sp. nov., an arsenate reduction bacterium isolated from Tibet hotspring sediments.</title>
        <authorList>
            <person name="Xian W.-D."/>
            <person name="Li W.-J."/>
        </authorList>
    </citation>
    <scope>NUCLEOTIDE SEQUENCE [LARGE SCALE GENOMIC DNA]</scope>
    <source>
        <strain evidence="1 2">KCTC 23863</strain>
    </source>
</reference>
<accession>A0A7X3MWS2</accession>
<proteinExistence type="predicted"/>
<name>A0A7X3MWS2_9HYPH</name>
<dbReference type="RefSeq" id="WP_160888388.1">
    <property type="nucleotide sequence ID" value="NZ_WURB01000042.1"/>
</dbReference>
<dbReference type="AlphaFoldDB" id="A0A7X3MWS2"/>